<name>A0A2X1PT28_HAEIF</name>
<dbReference type="AlphaFoldDB" id="A0A2X1PT28"/>
<organism evidence="1 2">
    <name type="scientific">Haemophilus influenzae</name>
    <dbReference type="NCBI Taxonomy" id="727"/>
    <lineage>
        <taxon>Bacteria</taxon>
        <taxon>Pseudomonadati</taxon>
        <taxon>Pseudomonadota</taxon>
        <taxon>Gammaproteobacteria</taxon>
        <taxon>Pasteurellales</taxon>
        <taxon>Pasteurellaceae</taxon>
        <taxon>Haemophilus</taxon>
    </lineage>
</organism>
<accession>A0A2X1PT28</accession>
<evidence type="ECO:0000313" key="2">
    <source>
        <dbReference type="Proteomes" id="UP000249936"/>
    </source>
</evidence>
<dbReference type="Proteomes" id="UP000249936">
    <property type="component" value="Unassembled WGS sequence"/>
</dbReference>
<proteinExistence type="predicted"/>
<reference evidence="1 2" key="1">
    <citation type="submission" date="2018-06" db="EMBL/GenBank/DDBJ databases">
        <authorList>
            <consortium name="Pathogen Informatics"/>
            <person name="Doyle S."/>
        </authorList>
    </citation>
    <scope>NUCLEOTIDE SEQUENCE [LARGE SCALE GENOMIC DNA]</scope>
    <source>
        <strain evidence="1 2">NCTC11872</strain>
    </source>
</reference>
<gene>
    <name evidence="1" type="primary">hgpC_1</name>
    <name evidence="1" type="ORF">NCTC11872_00015</name>
</gene>
<evidence type="ECO:0000313" key="1">
    <source>
        <dbReference type="EMBL" id="SPX40455.1"/>
    </source>
</evidence>
<sequence>MWMHQKQNGKDVKDSRGLWRNNRYTVIDTIAYWKPIKKSYIYRWCV</sequence>
<dbReference type="EMBL" id="UASK01000001">
    <property type="protein sequence ID" value="SPX40455.1"/>
    <property type="molecule type" value="Genomic_DNA"/>
</dbReference>
<protein>
    <submittedName>
        <fullName evidence="1">Hemoglobin and hemoglobin-haptoglobin binding protein C</fullName>
    </submittedName>
</protein>